<feature type="region of interest" description="Disordered" evidence="1">
    <location>
        <begin position="28"/>
        <end position="137"/>
    </location>
</feature>
<sequence>MAPPSSSAYNGQSSAEFNLIRGGVDEATLDILSADDEANSETEPLQPQSGNAQHPDRHNTFGKGPNVGTSGPVRASNGGFGYGSGYNENHGYGEQAQSPTRSNAANEFMSDDGIEDGEVPQGAYDGHGQHEGDTPGQRVVHERKCLRTLQLVGLSENTTLADVAAVVRGGILVELYIRPHDRVGIVSFAREPDAKAFFDHVKRRDLYIKNKRVDVRWSDRQFTLLGHVSHKISNGATRNLVIRQCNPRVTEALVREDLDHIYNLIIISVTFADGDCYISTNSVHNAMFARSCMMSRITCRIEWAPDECEQALERIAPKVRQKKAPAQTKKAGFGAASRFQLLNLDDGDNDKSIENETDDDDDSLDGVHGGCGVSAVAHK</sequence>
<protein>
    <recommendedName>
        <fullName evidence="4">RRM domain-containing protein</fullName>
    </recommendedName>
</protein>
<feature type="compositionally biased region" description="Acidic residues" evidence="1">
    <location>
        <begin position="355"/>
        <end position="364"/>
    </location>
</feature>
<feature type="compositionally biased region" description="Polar residues" evidence="1">
    <location>
        <begin position="41"/>
        <end position="52"/>
    </location>
</feature>
<accession>A0ABP0BUE1</accession>
<keyword evidence="3" id="KW-1185">Reference proteome</keyword>
<name>A0ABP0BUE1_9PEZI</name>
<feature type="region of interest" description="Disordered" evidence="1">
    <location>
        <begin position="344"/>
        <end position="379"/>
    </location>
</feature>
<evidence type="ECO:0008006" key="4">
    <source>
        <dbReference type="Google" id="ProtNLM"/>
    </source>
</evidence>
<evidence type="ECO:0000256" key="1">
    <source>
        <dbReference type="SAM" id="MobiDB-lite"/>
    </source>
</evidence>
<evidence type="ECO:0000313" key="3">
    <source>
        <dbReference type="Proteomes" id="UP001642406"/>
    </source>
</evidence>
<feature type="compositionally biased region" description="Polar residues" evidence="1">
    <location>
        <begin position="95"/>
        <end position="105"/>
    </location>
</feature>
<dbReference type="EMBL" id="CAWUHC010000043">
    <property type="protein sequence ID" value="CAK7223329.1"/>
    <property type="molecule type" value="Genomic_DNA"/>
</dbReference>
<feature type="compositionally biased region" description="Acidic residues" evidence="1">
    <location>
        <begin position="109"/>
        <end position="118"/>
    </location>
</feature>
<reference evidence="2 3" key="1">
    <citation type="submission" date="2024-01" db="EMBL/GenBank/DDBJ databases">
        <authorList>
            <person name="Allen C."/>
            <person name="Tagirdzhanova G."/>
        </authorList>
    </citation>
    <scope>NUCLEOTIDE SEQUENCE [LARGE SCALE GENOMIC DNA]</scope>
</reference>
<feature type="compositionally biased region" description="Basic and acidic residues" evidence="1">
    <location>
        <begin position="127"/>
        <end position="137"/>
    </location>
</feature>
<proteinExistence type="predicted"/>
<dbReference type="InterPro" id="IPR035979">
    <property type="entry name" value="RBD_domain_sf"/>
</dbReference>
<dbReference type="Proteomes" id="UP001642406">
    <property type="component" value="Unassembled WGS sequence"/>
</dbReference>
<evidence type="ECO:0000313" key="2">
    <source>
        <dbReference type="EMBL" id="CAK7223329.1"/>
    </source>
</evidence>
<dbReference type="CDD" id="cd12261">
    <property type="entry name" value="RRM1_3_MRN1"/>
    <property type="match status" value="1"/>
</dbReference>
<gene>
    <name evidence="2" type="ORF">SBRCBS47491_005171</name>
</gene>
<organism evidence="2 3">
    <name type="scientific">Sporothrix bragantina</name>
    <dbReference type="NCBI Taxonomy" id="671064"/>
    <lineage>
        <taxon>Eukaryota</taxon>
        <taxon>Fungi</taxon>
        <taxon>Dikarya</taxon>
        <taxon>Ascomycota</taxon>
        <taxon>Pezizomycotina</taxon>
        <taxon>Sordariomycetes</taxon>
        <taxon>Sordariomycetidae</taxon>
        <taxon>Ophiostomatales</taxon>
        <taxon>Ophiostomataceae</taxon>
        <taxon>Sporothrix</taxon>
    </lineage>
</organism>
<comment type="caution">
    <text evidence="2">The sequence shown here is derived from an EMBL/GenBank/DDBJ whole genome shotgun (WGS) entry which is preliminary data.</text>
</comment>
<dbReference type="SUPFAM" id="SSF54928">
    <property type="entry name" value="RNA-binding domain, RBD"/>
    <property type="match status" value="1"/>
</dbReference>